<feature type="chain" id="PRO_5034872668" description="Ig-like domain-containing protein" evidence="2">
    <location>
        <begin position="21"/>
        <end position="82"/>
    </location>
</feature>
<dbReference type="EMBL" id="CAJMWW010000172">
    <property type="protein sequence ID" value="CAE6454548.1"/>
    <property type="molecule type" value="Genomic_DNA"/>
</dbReference>
<name>A0A8H3BDX4_9AGAM</name>
<organism evidence="3 4">
    <name type="scientific">Rhizoctonia solani</name>
    <dbReference type="NCBI Taxonomy" id="456999"/>
    <lineage>
        <taxon>Eukaryota</taxon>
        <taxon>Fungi</taxon>
        <taxon>Dikarya</taxon>
        <taxon>Basidiomycota</taxon>
        <taxon>Agaricomycotina</taxon>
        <taxon>Agaricomycetes</taxon>
        <taxon>Cantharellales</taxon>
        <taxon>Ceratobasidiaceae</taxon>
        <taxon>Rhizoctonia</taxon>
    </lineage>
</organism>
<proteinExistence type="predicted"/>
<evidence type="ECO:0000256" key="2">
    <source>
        <dbReference type="SAM" id="SignalP"/>
    </source>
</evidence>
<evidence type="ECO:0008006" key="5">
    <source>
        <dbReference type="Google" id="ProtNLM"/>
    </source>
</evidence>
<dbReference type="Proteomes" id="UP000663841">
    <property type="component" value="Unassembled WGS sequence"/>
</dbReference>
<evidence type="ECO:0000313" key="3">
    <source>
        <dbReference type="EMBL" id="CAE6454548.1"/>
    </source>
</evidence>
<feature type="signal peptide" evidence="2">
    <location>
        <begin position="1"/>
        <end position="20"/>
    </location>
</feature>
<evidence type="ECO:0000313" key="4">
    <source>
        <dbReference type="Proteomes" id="UP000663841"/>
    </source>
</evidence>
<keyword evidence="2" id="KW-0732">Signal</keyword>
<dbReference type="AlphaFoldDB" id="A0A8H3BDX4"/>
<reference evidence="3" key="1">
    <citation type="submission" date="2021-01" db="EMBL/GenBank/DDBJ databases">
        <authorList>
            <person name="Kaushik A."/>
        </authorList>
    </citation>
    <scope>NUCLEOTIDE SEQUENCE</scope>
    <source>
        <strain evidence="3">AG3-T5</strain>
    </source>
</reference>
<feature type="region of interest" description="Disordered" evidence="1">
    <location>
        <begin position="48"/>
        <end position="69"/>
    </location>
</feature>
<comment type="caution">
    <text evidence="3">The sequence shown here is derived from an EMBL/GenBank/DDBJ whole genome shotgun (WGS) entry which is preliminary data.</text>
</comment>
<evidence type="ECO:0000256" key="1">
    <source>
        <dbReference type="SAM" id="MobiDB-lite"/>
    </source>
</evidence>
<accession>A0A8H3BDX4</accession>
<protein>
    <recommendedName>
        <fullName evidence="5">Ig-like domain-containing protein</fullName>
    </recommendedName>
</protein>
<sequence length="82" mass="8902">MKHIFTVLAAVAAGLQIVVASPTPLSIESSKLEKRCRAKGELRTEVPATQVGWSRESSRRTPHHPPWRSGVAVVGVLPTSNY</sequence>
<gene>
    <name evidence="3" type="ORF">RDB_LOCUS134619</name>
</gene>